<evidence type="ECO:0000256" key="4">
    <source>
        <dbReference type="RuleBase" id="RU003718"/>
    </source>
</evidence>
<evidence type="ECO:0000256" key="5">
    <source>
        <dbReference type="SAM" id="MobiDB-lite"/>
    </source>
</evidence>
<name>A0ABS8WR37_DATST</name>
<gene>
    <name evidence="6" type="ORF">HAX54_050388</name>
</gene>
<dbReference type="EMBL" id="JACEIK010008783">
    <property type="protein sequence ID" value="MCE3051634.1"/>
    <property type="molecule type" value="Genomic_DNA"/>
</dbReference>
<keyword evidence="2 4" id="KW-0328">Glycosyltransferase</keyword>
<dbReference type="InterPro" id="IPR002213">
    <property type="entry name" value="UDP_glucos_trans"/>
</dbReference>
<evidence type="ECO:0000256" key="2">
    <source>
        <dbReference type="ARBA" id="ARBA00022676"/>
    </source>
</evidence>
<dbReference type="Gene3D" id="3.40.50.2000">
    <property type="entry name" value="Glycogen Phosphorylase B"/>
    <property type="match status" value="1"/>
</dbReference>
<comment type="caution">
    <text evidence="6">The sequence shown here is derived from an EMBL/GenBank/DDBJ whole genome shotgun (WGS) entry which is preliminary data.</text>
</comment>
<keyword evidence="7" id="KW-1185">Reference proteome</keyword>
<dbReference type="Proteomes" id="UP000823775">
    <property type="component" value="Unassembled WGS sequence"/>
</dbReference>
<protein>
    <submittedName>
        <fullName evidence="6">Uncharacterized protein</fullName>
    </submittedName>
</protein>
<evidence type="ECO:0000256" key="3">
    <source>
        <dbReference type="ARBA" id="ARBA00022679"/>
    </source>
</evidence>
<sequence>MWAEQVEILSHPSVGGFLMHCGWNSIVESVMNGIPMIAWPLYVEQKMNANMLTEELGIAVRPMVLPTKKVVRREEIETTVRMIMQNEQGKAMREKAMREKVKELKMSAENALSKGGCEREGGPGIESDASNALALLARKEGAAID</sequence>
<feature type="region of interest" description="Disordered" evidence="5">
    <location>
        <begin position="110"/>
        <end position="129"/>
    </location>
</feature>
<dbReference type="PANTHER" id="PTHR48046:SF1">
    <property type="entry name" value="GLYCOSYLTRANSFERASE-RELATED"/>
    <property type="match status" value="1"/>
</dbReference>
<dbReference type="SUPFAM" id="SSF53756">
    <property type="entry name" value="UDP-Glycosyltransferase/glycogen phosphorylase"/>
    <property type="match status" value="1"/>
</dbReference>
<accession>A0ABS8WR37</accession>
<reference evidence="6 7" key="1">
    <citation type="journal article" date="2021" name="BMC Genomics">
        <title>Datura genome reveals duplications of psychoactive alkaloid biosynthetic genes and high mutation rate following tissue culture.</title>
        <authorList>
            <person name="Rajewski A."/>
            <person name="Carter-House D."/>
            <person name="Stajich J."/>
            <person name="Litt A."/>
        </authorList>
    </citation>
    <scope>NUCLEOTIDE SEQUENCE [LARGE SCALE GENOMIC DNA]</scope>
    <source>
        <strain evidence="6">AR-01</strain>
    </source>
</reference>
<evidence type="ECO:0000313" key="6">
    <source>
        <dbReference type="EMBL" id="MCE3051634.1"/>
    </source>
</evidence>
<dbReference type="CDD" id="cd03784">
    <property type="entry name" value="GT1_Gtf-like"/>
    <property type="match status" value="1"/>
</dbReference>
<dbReference type="Pfam" id="PF00201">
    <property type="entry name" value="UDPGT"/>
    <property type="match status" value="1"/>
</dbReference>
<evidence type="ECO:0000313" key="7">
    <source>
        <dbReference type="Proteomes" id="UP000823775"/>
    </source>
</evidence>
<evidence type="ECO:0000256" key="1">
    <source>
        <dbReference type="ARBA" id="ARBA00009995"/>
    </source>
</evidence>
<proteinExistence type="inferred from homology"/>
<dbReference type="PROSITE" id="PS00375">
    <property type="entry name" value="UDPGT"/>
    <property type="match status" value="1"/>
</dbReference>
<dbReference type="InterPro" id="IPR035595">
    <property type="entry name" value="UDP_glycos_trans_CS"/>
</dbReference>
<keyword evidence="3 4" id="KW-0808">Transferase</keyword>
<organism evidence="6 7">
    <name type="scientific">Datura stramonium</name>
    <name type="common">Jimsonweed</name>
    <name type="synonym">Common thornapple</name>
    <dbReference type="NCBI Taxonomy" id="4076"/>
    <lineage>
        <taxon>Eukaryota</taxon>
        <taxon>Viridiplantae</taxon>
        <taxon>Streptophyta</taxon>
        <taxon>Embryophyta</taxon>
        <taxon>Tracheophyta</taxon>
        <taxon>Spermatophyta</taxon>
        <taxon>Magnoliopsida</taxon>
        <taxon>eudicotyledons</taxon>
        <taxon>Gunneridae</taxon>
        <taxon>Pentapetalae</taxon>
        <taxon>asterids</taxon>
        <taxon>lamiids</taxon>
        <taxon>Solanales</taxon>
        <taxon>Solanaceae</taxon>
        <taxon>Solanoideae</taxon>
        <taxon>Datureae</taxon>
        <taxon>Datura</taxon>
    </lineage>
</organism>
<comment type="similarity">
    <text evidence="1 4">Belongs to the UDP-glycosyltransferase family.</text>
</comment>
<dbReference type="PANTHER" id="PTHR48046">
    <property type="entry name" value="UDP-GLYCOSYLTRANSFERASE 72E1"/>
    <property type="match status" value="1"/>
</dbReference>